<feature type="domain" description="DUF1858" evidence="1">
    <location>
        <begin position="4"/>
        <end position="56"/>
    </location>
</feature>
<evidence type="ECO:0000313" key="2">
    <source>
        <dbReference type="EMBL" id="GGH12905.1"/>
    </source>
</evidence>
<dbReference type="EMBL" id="BMES01000001">
    <property type="protein sequence ID" value="GGH12905.1"/>
    <property type="molecule type" value="Genomic_DNA"/>
</dbReference>
<dbReference type="NCBIfam" id="TIGR03980">
    <property type="entry name" value="prismane_assoc"/>
    <property type="match status" value="1"/>
</dbReference>
<dbReference type="AlphaFoldDB" id="A0A917MG53"/>
<proteinExistence type="predicted"/>
<accession>A0A917MG53</accession>
<dbReference type="Gene3D" id="1.10.3910.10">
    <property type="entry name" value="SP0561-like"/>
    <property type="match status" value="1"/>
</dbReference>
<dbReference type="SUPFAM" id="SSF140683">
    <property type="entry name" value="SP0561-like"/>
    <property type="match status" value="1"/>
</dbReference>
<dbReference type="PANTHER" id="PTHR39341">
    <property type="entry name" value="BSL7085 PROTEIN"/>
    <property type="match status" value="1"/>
</dbReference>
<protein>
    <recommendedName>
        <fullName evidence="1">DUF1858 domain-containing protein</fullName>
    </recommendedName>
</protein>
<reference evidence="2" key="1">
    <citation type="journal article" date="2014" name="Int. J. Syst. Evol. Microbiol.">
        <title>Complete genome sequence of Corynebacterium casei LMG S-19264T (=DSM 44701T), isolated from a smear-ripened cheese.</title>
        <authorList>
            <consortium name="US DOE Joint Genome Institute (JGI-PGF)"/>
            <person name="Walter F."/>
            <person name="Albersmeier A."/>
            <person name="Kalinowski J."/>
            <person name="Ruckert C."/>
        </authorList>
    </citation>
    <scope>NUCLEOTIDE SEQUENCE</scope>
    <source>
        <strain evidence="2">CGMCC 1.12214</strain>
    </source>
</reference>
<dbReference type="InterPro" id="IPR023883">
    <property type="entry name" value="CHP03980_redox-disulphide"/>
</dbReference>
<evidence type="ECO:0000259" key="1">
    <source>
        <dbReference type="Pfam" id="PF08984"/>
    </source>
</evidence>
<sequence>MPTITRDLLVDDVMRRWPAAIRVFLDFGFLCVGCPIGCFHTIDDACREHHSDPEAFMAALLKTAPQAAAEANPA</sequence>
<gene>
    <name evidence="2" type="ORF">GCM10007036_11130</name>
</gene>
<reference evidence="2" key="2">
    <citation type="submission" date="2020-09" db="EMBL/GenBank/DDBJ databases">
        <authorList>
            <person name="Sun Q."/>
            <person name="Zhou Y."/>
        </authorList>
    </citation>
    <scope>NUCLEOTIDE SEQUENCE</scope>
    <source>
        <strain evidence="2">CGMCC 1.12214</strain>
    </source>
</reference>
<name>A0A917MG53_9HYPH</name>
<keyword evidence="3" id="KW-1185">Reference proteome</keyword>
<dbReference type="Proteomes" id="UP000603912">
    <property type="component" value="Unassembled WGS sequence"/>
</dbReference>
<dbReference type="PANTHER" id="PTHR39341:SF1">
    <property type="entry name" value="DUF1858 DOMAIN-CONTAINING PROTEIN"/>
    <property type="match status" value="1"/>
</dbReference>
<evidence type="ECO:0000313" key="3">
    <source>
        <dbReference type="Proteomes" id="UP000603912"/>
    </source>
</evidence>
<organism evidence="2 3">
    <name type="scientific">Alsobacter metallidurans</name>
    <dbReference type="NCBI Taxonomy" id="340221"/>
    <lineage>
        <taxon>Bacteria</taxon>
        <taxon>Pseudomonadati</taxon>
        <taxon>Pseudomonadota</taxon>
        <taxon>Alphaproteobacteria</taxon>
        <taxon>Hyphomicrobiales</taxon>
        <taxon>Alsobacteraceae</taxon>
        <taxon>Alsobacter</taxon>
    </lineage>
</organism>
<dbReference type="RefSeq" id="WP_188516688.1">
    <property type="nucleotide sequence ID" value="NZ_BMES01000001.1"/>
</dbReference>
<dbReference type="InterPro" id="IPR015077">
    <property type="entry name" value="DUF1858"/>
</dbReference>
<dbReference type="InterPro" id="IPR038062">
    <property type="entry name" value="ScdA-like_N_sf"/>
</dbReference>
<comment type="caution">
    <text evidence="2">The sequence shown here is derived from an EMBL/GenBank/DDBJ whole genome shotgun (WGS) entry which is preliminary data.</text>
</comment>
<dbReference type="Pfam" id="PF08984">
    <property type="entry name" value="DUF1858"/>
    <property type="match status" value="1"/>
</dbReference>